<protein>
    <submittedName>
        <fullName evidence="3">Uncharacterized protein</fullName>
    </submittedName>
</protein>
<evidence type="ECO:0000256" key="1">
    <source>
        <dbReference type="SAM" id="MobiDB-lite"/>
    </source>
</evidence>
<accession>A0ABV5TJS7</accession>
<organism evidence="3 4">
    <name type="scientific">Streptosporangium vulgare</name>
    <dbReference type="NCBI Taxonomy" id="46190"/>
    <lineage>
        <taxon>Bacteria</taxon>
        <taxon>Bacillati</taxon>
        <taxon>Actinomycetota</taxon>
        <taxon>Actinomycetes</taxon>
        <taxon>Streptosporangiales</taxon>
        <taxon>Streptosporangiaceae</taxon>
        <taxon>Streptosporangium</taxon>
    </lineage>
</organism>
<sequence>MTRRWRVAGGITTGLALVVLGVLLFKVGLDDADKWASVLGVFATLFGLGISGYSAVLSRRALQSGPPVTGVQATASGTRSIAAQTISGTVSTGDTAPRGPTEKNPIGNAPQTTPAPAAEVVQVTVTASGTRSIAAQTISGTVSTGDDTTSDR</sequence>
<keyword evidence="2" id="KW-0472">Membrane</keyword>
<keyword evidence="2" id="KW-0812">Transmembrane</keyword>
<feature type="transmembrane region" description="Helical" evidence="2">
    <location>
        <begin position="7"/>
        <end position="29"/>
    </location>
</feature>
<gene>
    <name evidence="3" type="ORF">ACFFRH_24695</name>
</gene>
<comment type="caution">
    <text evidence="3">The sequence shown here is derived from an EMBL/GenBank/DDBJ whole genome shotgun (WGS) entry which is preliminary data.</text>
</comment>
<evidence type="ECO:0000313" key="4">
    <source>
        <dbReference type="Proteomes" id="UP001589610"/>
    </source>
</evidence>
<proteinExistence type="predicted"/>
<feature type="region of interest" description="Disordered" evidence="1">
    <location>
        <begin position="84"/>
        <end position="116"/>
    </location>
</feature>
<dbReference type="EMBL" id="JBHMBS010000012">
    <property type="protein sequence ID" value="MFB9678690.1"/>
    <property type="molecule type" value="Genomic_DNA"/>
</dbReference>
<keyword evidence="4" id="KW-1185">Reference proteome</keyword>
<name>A0ABV5TJS7_9ACTN</name>
<reference evidence="3 4" key="1">
    <citation type="submission" date="2024-09" db="EMBL/GenBank/DDBJ databases">
        <authorList>
            <person name="Sun Q."/>
            <person name="Mori K."/>
        </authorList>
    </citation>
    <scope>NUCLEOTIDE SEQUENCE [LARGE SCALE GENOMIC DNA]</scope>
    <source>
        <strain evidence="3 4">JCM 3028</strain>
    </source>
</reference>
<dbReference type="Proteomes" id="UP001589610">
    <property type="component" value="Unassembled WGS sequence"/>
</dbReference>
<keyword evidence="2" id="KW-1133">Transmembrane helix</keyword>
<feature type="transmembrane region" description="Helical" evidence="2">
    <location>
        <begin position="35"/>
        <end position="56"/>
    </location>
</feature>
<evidence type="ECO:0000256" key="2">
    <source>
        <dbReference type="SAM" id="Phobius"/>
    </source>
</evidence>
<dbReference type="RefSeq" id="WP_386159855.1">
    <property type="nucleotide sequence ID" value="NZ_JBHMBS010000012.1"/>
</dbReference>
<feature type="compositionally biased region" description="Polar residues" evidence="1">
    <location>
        <begin position="84"/>
        <end position="94"/>
    </location>
</feature>
<evidence type="ECO:0000313" key="3">
    <source>
        <dbReference type="EMBL" id="MFB9678690.1"/>
    </source>
</evidence>